<evidence type="ECO:0000256" key="3">
    <source>
        <dbReference type="ARBA" id="ARBA00022692"/>
    </source>
</evidence>
<dbReference type="Pfam" id="PF01810">
    <property type="entry name" value="LysE"/>
    <property type="match status" value="1"/>
</dbReference>
<dbReference type="InterPro" id="IPR001123">
    <property type="entry name" value="LeuE-type"/>
</dbReference>
<dbReference type="PANTHER" id="PTHR30086">
    <property type="entry name" value="ARGININE EXPORTER PROTEIN ARGO"/>
    <property type="match status" value="1"/>
</dbReference>
<feature type="transmembrane region" description="Helical" evidence="6">
    <location>
        <begin position="110"/>
        <end position="135"/>
    </location>
</feature>
<feature type="transmembrane region" description="Helical" evidence="6">
    <location>
        <begin position="38"/>
        <end position="62"/>
    </location>
</feature>
<accession>A0A1M4USC2</accession>
<comment type="subcellular location">
    <subcellularLocation>
        <location evidence="1">Cell membrane</location>
        <topology evidence="1">Multi-pass membrane protein</topology>
    </subcellularLocation>
</comment>
<dbReference type="Proteomes" id="UP000184517">
    <property type="component" value="Unassembled WGS sequence"/>
</dbReference>
<reference evidence="8" key="1">
    <citation type="submission" date="2016-11" db="EMBL/GenBank/DDBJ databases">
        <authorList>
            <person name="Varghese N."/>
            <person name="Submissions S."/>
        </authorList>
    </citation>
    <scope>NUCLEOTIDE SEQUENCE [LARGE SCALE GENOMIC DNA]</scope>
    <source>
        <strain evidence="8">DSM 16579</strain>
    </source>
</reference>
<keyword evidence="3 6" id="KW-0812">Transmembrane</keyword>
<organism evidence="7 8">
    <name type="scientific">Marinomonas polaris DSM 16579</name>
    <dbReference type="NCBI Taxonomy" id="1122206"/>
    <lineage>
        <taxon>Bacteria</taxon>
        <taxon>Pseudomonadati</taxon>
        <taxon>Pseudomonadota</taxon>
        <taxon>Gammaproteobacteria</taxon>
        <taxon>Oceanospirillales</taxon>
        <taxon>Oceanospirillaceae</taxon>
        <taxon>Marinomonas</taxon>
    </lineage>
</organism>
<sequence length="203" mass="21539">MDSYALFLIIAIATVLSPGPGVILTLTNSIRYGMSGAIGGILGISCGTFIVAGISATSLGLLLATSTLAFSIMKFVGAAYLVYLGIKLWRSPARKIEGNGSAIRSKKRQFIEGLTIQLTNPKAVFFFMSVFPQFIDFTSNYVGQFTLLVVTYSSLVVIIHLLYAYLAKSARGWLSSEKGGRMVNRLGGGTFIGFGVALAAAGK</sequence>
<feature type="transmembrane region" description="Helical" evidence="6">
    <location>
        <begin position="6"/>
        <end position="26"/>
    </location>
</feature>
<dbReference type="PANTHER" id="PTHR30086:SF20">
    <property type="entry name" value="ARGININE EXPORTER PROTEIN ARGO-RELATED"/>
    <property type="match status" value="1"/>
</dbReference>
<dbReference type="AlphaFoldDB" id="A0A1M4USC2"/>
<dbReference type="RefSeq" id="WP_072838129.1">
    <property type="nucleotide sequence ID" value="NZ_FQVF01000003.1"/>
</dbReference>
<dbReference type="GO" id="GO:0005886">
    <property type="term" value="C:plasma membrane"/>
    <property type="evidence" value="ECO:0007669"/>
    <property type="project" value="UniProtKB-SubCell"/>
</dbReference>
<dbReference type="GO" id="GO:0015171">
    <property type="term" value="F:amino acid transmembrane transporter activity"/>
    <property type="evidence" value="ECO:0007669"/>
    <property type="project" value="TreeGrafter"/>
</dbReference>
<dbReference type="EMBL" id="FQVF01000003">
    <property type="protein sequence ID" value="SHE59537.1"/>
    <property type="molecule type" value="Genomic_DNA"/>
</dbReference>
<keyword evidence="4 6" id="KW-1133">Transmembrane helix</keyword>
<proteinExistence type="predicted"/>
<dbReference type="OrthoDB" id="9804822at2"/>
<evidence type="ECO:0000256" key="5">
    <source>
        <dbReference type="ARBA" id="ARBA00023136"/>
    </source>
</evidence>
<evidence type="ECO:0000256" key="4">
    <source>
        <dbReference type="ARBA" id="ARBA00022989"/>
    </source>
</evidence>
<keyword evidence="5 6" id="KW-0472">Membrane</keyword>
<evidence type="ECO:0000313" key="8">
    <source>
        <dbReference type="Proteomes" id="UP000184517"/>
    </source>
</evidence>
<evidence type="ECO:0000256" key="2">
    <source>
        <dbReference type="ARBA" id="ARBA00022475"/>
    </source>
</evidence>
<keyword evidence="2" id="KW-1003">Cell membrane</keyword>
<name>A0A1M4USC2_9GAMM</name>
<dbReference type="PIRSF" id="PIRSF006324">
    <property type="entry name" value="LeuE"/>
    <property type="match status" value="1"/>
</dbReference>
<feature type="transmembrane region" description="Helical" evidence="6">
    <location>
        <begin position="141"/>
        <end position="166"/>
    </location>
</feature>
<feature type="transmembrane region" description="Helical" evidence="6">
    <location>
        <begin position="68"/>
        <end position="89"/>
    </location>
</feature>
<feature type="transmembrane region" description="Helical" evidence="6">
    <location>
        <begin position="186"/>
        <end position="202"/>
    </location>
</feature>
<keyword evidence="8" id="KW-1185">Reference proteome</keyword>
<gene>
    <name evidence="7" type="ORF">SAMN02745753_00476</name>
</gene>
<evidence type="ECO:0000256" key="1">
    <source>
        <dbReference type="ARBA" id="ARBA00004651"/>
    </source>
</evidence>
<protein>
    <submittedName>
        <fullName evidence="7">Threonine/homoserine/homoserine lactone efflux protein</fullName>
    </submittedName>
</protein>
<evidence type="ECO:0000313" key="7">
    <source>
        <dbReference type="EMBL" id="SHE59537.1"/>
    </source>
</evidence>
<evidence type="ECO:0000256" key="6">
    <source>
        <dbReference type="SAM" id="Phobius"/>
    </source>
</evidence>